<dbReference type="EMBL" id="KN838322">
    <property type="protein sequence ID" value="KIJ22379.1"/>
    <property type="molecule type" value="Genomic_DNA"/>
</dbReference>
<dbReference type="OrthoDB" id="3037853at2759"/>
<evidence type="ECO:0000313" key="1">
    <source>
        <dbReference type="EMBL" id="KIJ22379.1"/>
    </source>
</evidence>
<dbReference type="Proteomes" id="UP000054279">
    <property type="component" value="Unassembled WGS sequence"/>
</dbReference>
<dbReference type="AlphaFoldDB" id="A0A0C9TKK1"/>
<organism evidence="1 2">
    <name type="scientific">Sphaerobolus stellatus (strain SS14)</name>
    <dbReference type="NCBI Taxonomy" id="990650"/>
    <lineage>
        <taxon>Eukaryota</taxon>
        <taxon>Fungi</taxon>
        <taxon>Dikarya</taxon>
        <taxon>Basidiomycota</taxon>
        <taxon>Agaricomycotina</taxon>
        <taxon>Agaricomycetes</taxon>
        <taxon>Phallomycetidae</taxon>
        <taxon>Geastrales</taxon>
        <taxon>Sphaerobolaceae</taxon>
        <taxon>Sphaerobolus</taxon>
    </lineage>
</organism>
<name>A0A0C9TKK1_SPHS4</name>
<sequence>MSENTPLLRNPKEDPYARFSSSQKKIIAGIVAFAGLISLRLTGSLFKAFAAGSFVPCVPEVAKDLNTTGEVIK</sequence>
<protein>
    <submittedName>
        <fullName evidence="1">Uncharacterized protein</fullName>
    </submittedName>
</protein>
<gene>
    <name evidence="1" type="ORF">M422DRAFT_277210</name>
</gene>
<keyword evidence="2" id="KW-1185">Reference proteome</keyword>
<dbReference type="HOGENOM" id="CLU_168462_0_0_1"/>
<proteinExistence type="predicted"/>
<evidence type="ECO:0000313" key="2">
    <source>
        <dbReference type="Proteomes" id="UP000054279"/>
    </source>
</evidence>
<accession>A0A0C9TKK1</accession>
<reference evidence="1 2" key="1">
    <citation type="submission" date="2014-06" db="EMBL/GenBank/DDBJ databases">
        <title>Evolutionary Origins and Diversification of the Mycorrhizal Mutualists.</title>
        <authorList>
            <consortium name="DOE Joint Genome Institute"/>
            <consortium name="Mycorrhizal Genomics Consortium"/>
            <person name="Kohler A."/>
            <person name="Kuo A."/>
            <person name="Nagy L.G."/>
            <person name="Floudas D."/>
            <person name="Copeland A."/>
            <person name="Barry K.W."/>
            <person name="Cichocki N."/>
            <person name="Veneault-Fourrey C."/>
            <person name="LaButti K."/>
            <person name="Lindquist E.A."/>
            <person name="Lipzen A."/>
            <person name="Lundell T."/>
            <person name="Morin E."/>
            <person name="Murat C."/>
            <person name="Riley R."/>
            <person name="Ohm R."/>
            <person name="Sun H."/>
            <person name="Tunlid A."/>
            <person name="Henrissat B."/>
            <person name="Grigoriev I.V."/>
            <person name="Hibbett D.S."/>
            <person name="Martin F."/>
        </authorList>
    </citation>
    <scope>NUCLEOTIDE SEQUENCE [LARGE SCALE GENOMIC DNA]</scope>
    <source>
        <strain evidence="1 2">SS14</strain>
    </source>
</reference>